<name>A0A7S0NVR4_9EUKA</name>
<dbReference type="InterPro" id="IPR001810">
    <property type="entry name" value="F-box_dom"/>
</dbReference>
<organism evidence="3">
    <name type="scientific">Calcidiscus leptoporus</name>
    <dbReference type="NCBI Taxonomy" id="127549"/>
    <lineage>
        <taxon>Eukaryota</taxon>
        <taxon>Haptista</taxon>
        <taxon>Haptophyta</taxon>
        <taxon>Prymnesiophyceae</taxon>
        <taxon>Coccolithales</taxon>
        <taxon>Calcidiscaceae</taxon>
        <taxon>Calcidiscus</taxon>
    </lineage>
</organism>
<dbReference type="InterPro" id="IPR036047">
    <property type="entry name" value="F-box-like_dom_sf"/>
</dbReference>
<feature type="chain" id="PRO_5031209163" description="F-box domain-containing protein" evidence="1">
    <location>
        <begin position="28"/>
        <end position="328"/>
    </location>
</feature>
<reference evidence="3" key="1">
    <citation type="submission" date="2021-01" db="EMBL/GenBank/DDBJ databases">
        <authorList>
            <person name="Corre E."/>
            <person name="Pelletier E."/>
            <person name="Niang G."/>
            <person name="Scheremetjew M."/>
            <person name="Finn R."/>
            <person name="Kale V."/>
            <person name="Holt S."/>
            <person name="Cochrane G."/>
            <person name="Meng A."/>
            <person name="Brown T."/>
            <person name="Cohen L."/>
        </authorList>
    </citation>
    <scope>NUCLEOTIDE SEQUENCE</scope>
    <source>
        <strain evidence="3">RCC1130</strain>
    </source>
</reference>
<dbReference type="SUPFAM" id="SSF81383">
    <property type="entry name" value="F-box domain"/>
    <property type="match status" value="1"/>
</dbReference>
<gene>
    <name evidence="3" type="ORF">CLEP1334_LOCUS11978</name>
</gene>
<dbReference type="PROSITE" id="PS50181">
    <property type="entry name" value="FBOX"/>
    <property type="match status" value="1"/>
</dbReference>
<feature type="domain" description="F-box" evidence="2">
    <location>
        <begin position="1"/>
        <end position="49"/>
    </location>
</feature>
<protein>
    <recommendedName>
        <fullName evidence="2">F-box domain-containing protein</fullName>
    </recommendedName>
</protein>
<dbReference type="Gene3D" id="1.20.1280.50">
    <property type="match status" value="1"/>
</dbReference>
<dbReference type="Pfam" id="PF12937">
    <property type="entry name" value="F-box-like"/>
    <property type="match status" value="1"/>
</dbReference>
<dbReference type="AlphaFoldDB" id="A0A7S0NVR4"/>
<proteinExistence type="predicted"/>
<sequence>MRGLDSLPTELIWHILVHVAAVDLARARCACQTWARLARGVAEDVLRRRRRLPVACDCPCWIRSLAAAEALERAVGQNPESRGWRDEWAPMCREWYRLLASRDMGTDQMFEANGTESVSQKLLSFAVAIEQKLDAGWDAERAAAVSVIVPCGHIAIAQALHELDGRYAASTHMVIDSLFVRACLAEEPAPPLYAALEGEFGLATNGPEWNLLQPGCAIGSIFTTTAPVEAIVPDAHTIRVAGYHSSVNTGGVLSYKLAESDIVCILSSRARESGFHSLVQTATAAPSAEYMLPPMATVCLEKIEEPGMWSVRRRKVRRRLYTVSVSYG</sequence>
<evidence type="ECO:0000259" key="2">
    <source>
        <dbReference type="PROSITE" id="PS50181"/>
    </source>
</evidence>
<dbReference type="CDD" id="cd09917">
    <property type="entry name" value="F-box_SF"/>
    <property type="match status" value="1"/>
</dbReference>
<evidence type="ECO:0000313" key="3">
    <source>
        <dbReference type="EMBL" id="CAD8536696.1"/>
    </source>
</evidence>
<accession>A0A7S0NVR4</accession>
<keyword evidence="1" id="KW-0732">Signal</keyword>
<feature type="signal peptide" evidence="1">
    <location>
        <begin position="1"/>
        <end position="27"/>
    </location>
</feature>
<dbReference type="EMBL" id="HBER01023898">
    <property type="protein sequence ID" value="CAD8536696.1"/>
    <property type="molecule type" value="Transcribed_RNA"/>
</dbReference>
<evidence type="ECO:0000256" key="1">
    <source>
        <dbReference type="SAM" id="SignalP"/>
    </source>
</evidence>